<dbReference type="Pfam" id="PF02608">
    <property type="entry name" value="Bmp"/>
    <property type="match status" value="1"/>
</dbReference>
<evidence type="ECO:0000256" key="3">
    <source>
        <dbReference type="ARBA" id="ARBA00022475"/>
    </source>
</evidence>
<keyword evidence="4 7" id="KW-0732">Signal</keyword>
<feature type="domain" description="ABC transporter substrate-binding protein PnrA-like" evidence="8">
    <location>
        <begin position="32"/>
        <end position="339"/>
    </location>
</feature>
<accession>A0ABZ1BQD0</accession>
<dbReference type="Gene3D" id="3.40.50.2300">
    <property type="match status" value="2"/>
</dbReference>
<dbReference type="PANTHER" id="PTHR34296">
    <property type="entry name" value="TRANSCRIPTIONAL ACTIVATOR PROTEIN MED"/>
    <property type="match status" value="1"/>
</dbReference>
<evidence type="ECO:0000256" key="7">
    <source>
        <dbReference type="SAM" id="SignalP"/>
    </source>
</evidence>
<organism evidence="9 10">
    <name type="scientific">Geochorda subterranea</name>
    <dbReference type="NCBI Taxonomy" id="3109564"/>
    <lineage>
        <taxon>Bacteria</taxon>
        <taxon>Bacillati</taxon>
        <taxon>Bacillota</taxon>
        <taxon>Limnochordia</taxon>
        <taxon>Limnochordales</taxon>
        <taxon>Geochordaceae</taxon>
        <taxon>Geochorda</taxon>
    </lineage>
</organism>
<comment type="subcellular location">
    <subcellularLocation>
        <location evidence="1">Cell membrane</location>
        <topology evidence="1">Lipid-anchor</topology>
    </subcellularLocation>
</comment>
<name>A0ABZ1BQD0_9FIRM</name>
<keyword evidence="6" id="KW-0449">Lipoprotein</keyword>
<feature type="chain" id="PRO_5046449109" evidence="7">
    <location>
        <begin position="27"/>
        <end position="345"/>
    </location>
</feature>
<reference evidence="10" key="1">
    <citation type="submission" date="2023-12" db="EMBL/GenBank/DDBJ databases">
        <title>Novel isolates from deep terrestrial aquifers shed light on the physiology and ecology of the class Limnochordia.</title>
        <authorList>
            <person name="Karnachuk O.V."/>
            <person name="Lukina A.P."/>
            <person name="Avakyan M.R."/>
            <person name="Kadnikov V."/>
            <person name="Begmatov S."/>
            <person name="Beletsky A.V."/>
            <person name="Mardanov A.V."/>
            <person name="Ravin N.V."/>
        </authorList>
    </citation>
    <scope>NUCLEOTIDE SEQUENCE [LARGE SCALE GENOMIC DNA]</scope>
    <source>
        <strain evidence="10">LN</strain>
    </source>
</reference>
<evidence type="ECO:0000256" key="4">
    <source>
        <dbReference type="ARBA" id="ARBA00022729"/>
    </source>
</evidence>
<evidence type="ECO:0000256" key="2">
    <source>
        <dbReference type="ARBA" id="ARBA00008610"/>
    </source>
</evidence>
<evidence type="ECO:0000259" key="8">
    <source>
        <dbReference type="Pfam" id="PF02608"/>
    </source>
</evidence>
<gene>
    <name evidence="9" type="ORF">VLY81_00840</name>
</gene>
<evidence type="ECO:0000313" key="9">
    <source>
        <dbReference type="EMBL" id="WRP14750.1"/>
    </source>
</evidence>
<keyword evidence="3" id="KW-1003">Cell membrane</keyword>
<dbReference type="InterPro" id="IPR028082">
    <property type="entry name" value="Peripla_BP_I"/>
</dbReference>
<sequence length="345" mass="37320">MPVRGVVRALALVAVAALLASTPVAAGTIRVGQITDVGGIDDKSFNATAWRGIQQAIEELGIEGRYLESQQQTDYIKNIQEFVTQRYDLIVTVGFLLGDATKEMAERHPDRKFAILDFSYEPPLPNVLGMVFATDEAAFLAGYVAAAMTKTGTVATFGGLPIPPVTIFMEGFEAGIKYYNQVKGTRVRLLGWNSQTQRGVFAGNFESTDDGRRIAESFFDEGADIVMPVAGPVGLGSAAAARDRGAMIIGVDTDWYVSAPEFAGTYLTSVVKRMDVAVYDAVKMVLEGRFEGGTYVGTLANGGVDIAPYHEYEEKVPAWLKAEVEQVRQKIIDGEIDIRAILAGR</sequence>
<dbReference type="RefSeq" id="WP_324669124.1">
    <property type="nucleotide sequence ID" value="NZ_CP141614.1"/>
</dbReference>
<evidence type="ECO:0000256" key="1">
    <source>
        <dbReference type="ARBA" id="ARBA00004193"/>
    </source>
</evidence>
<dbReference type="InterPro" id="IPR003760">
    <property type="entry name" value="PnrA-like"/>
</dbReference>
<evidence type="ECO:0000313" key="10">
    <source>
        <dbReference type="Proteomes" id="UP001333102"/>
    </source>
</evidence>
<comment type="similarity">
    <text evidence="2">Belongs to the BMP lipoprotein family.</text>
</comment>
<evidence type="ECO:0000256" key="5">
    <source>
        <dbReference type="ARBA" id="ARBA00023136"/>
    </source>
</evidence>
<dbReference type="EMBL" id="CP141614">
    <property type="protein sequence ID" value="WRP14750.1"/>
    <property type="molecule type" value="Genomic_DNA"/>
</dbReference>
<keyword evidence="5" id="KW-0472">Membrane</keyword>
<dbReference type="InterPro" id="IPR050957">
    <property type="entry name" value="BMP_lipoprotein"/>
</dbReference>
<dbReference type="CDD" id="cd06354">
    <property type="entry name" value="PBP1_PrnA-like"/>
    <property type="match status" value="1"/>
</dbReference>
<keyword evidence="10" id="KW-1185">Reference proteome</keyword>
<feature type="signal peptide" evidence="7">
    <location>
        <begin position="1"/>
        <end position="26"/>
    </location>
</feature>
<dbReference type="SUPFAM" id="SSF53822">
    <property type="entry name" value="Periplasmic binding protein-like I"/>
    <property type="match status" value="1"/>
</dbReference>
<dbReference type="Proteomes" id="UP001333102">
    <property type="component" value="Chromosome"/>
</dbReference>
<protein>
    <submittedName>
        <fullName evidence="9">BMP family ABC transporter substrate-binding protein</fullName>
    </submittedName>
</protein>
<proteinExistence type="inferred from homology"/>
<dbReference type="PANTHER" id="PTHR34296:SF2">
    <property type="entry name" value="ABC TRANSPORTER GUANOSINE-BINDING PROTEIN NUPN"/>
    <property type="match status" value="1"/>
</dbReference>
<evidence type="ECO:0000256" key="6">
    <source>
        <dbReference type="ARBA" id="ARBA00023288"/>
    </source>
</evidence>